<dbReference type="PROSITE" id="PS50112">
    <property type="entry name" value="PAS"/>
    <property type="match status" value="1"/>
</dbReference>
<dbReference type="SMART" id="SM00091">
    <property type="entry name" value="PAS"/>
    <property type="match status" value="1"/>
</dbReference>
<dbReference type="GO" id="GO:1990513">
    <property type="term" value="C:CLOCK-BMAL transcription complex"/>
    <property type="evidence" value="ECO:0007669"/>
    <property type="project" value="TreeGrafter"/>
</dbReference>
<evidence type="ECO:0000256" key="2">
    <source>
        <dbReference type="ARBA" id="ARBA00023242"/>
    </source>
</evidence>
<feature type="region of interest" description="Disordered" evidence="3">
    <location>
        <begin position="372"/>
        <end position="400"/>
    </location>
</feature>
<evidence type="ECO:0000313" key="6">
    <source>
        <dbReference type="Proteomes" id="UP000677054"/>
    </source>
</evidence>
<dbReference type="EMBL" id="CAJPEV010000005">
    <property type="protein sequence ID" value="CAG0878566.1"/>
    <property type="molecule type" value="Genomic_DNA"/>
</dbReference>
<dbReference type="InterPro" id="IPR035965">
    <property type="entry name" value="PAS-like_dom_sf"/>
</dbReference>
<dbReference type="Pfam" id="PF10551">
    <property type="entry name" value="MULE"/>
    <property type="match status" value="1"/>
</dbReference>
<feature type="domain" description="PAS" evidence="4">
    <location>
        <begin position="123"/>
        <end position="170"/>
    </location>
</feature>
<feature type="region of interest" description="Disordered" evidence="3">
    <location>
        <begin position="304"/>
        <end position="337"/>
    </location>
</feature>
<evidence type="ECO:0000313" key="5">
    <source>
        <dbReference type="EMBL" id="CAD7240052.1"/>
    </source>
</evidence>
<dbReference type="InterPro" id="IPR001610">
    <property type="entry name" value="PAC"/>
</dbReference>
<evidence type="ECO:0000259" key="4">
    <source>
        <dbReference type="PROSITE" id="PS50112"/>
    </source>
</evidence>
<feature type="region of interest" description="Disordered" evidence="3">
    <location>
        <begin position="237"/>
        <end position="257"/>
    </location>
</feature>
<dbReference type="SUPFAM" id="SSF55785">
    <property type="entry name" value="PYP-like sensor domain (PAS domain)"/>
    <property type="match status" value="1"/>
</dbReference>
<dbReference type="EMBL" id="LR899522">
    <property type="protein sequence ID" value="CAD7240052.1"/>
    <property type="molecule type" value="Genomic_DNA"/>
</dbReference>
<dbReference type="GO" id="GO:0000981">
    <property type="term" value="F:DNA-binding transcription factor activity, RNA polymerase II-specific"/>
    <property type="evidence" value="ECO:0007669"/>
    <property type="project" value="InterPro"/>
</dbReference>
<dbReference type="GO" id="GO:0032922">
    <property type="term" value="P:circadian regulation of gene expression"/>
    <property type="evidence" value="ECO:0007669"/>
    <property type="project" value="InterPro"/>
</dbReference>
<feature type="compositionally biased region" description="Low complexity" evidence="3">
    <location>
        <begin position="318"/>
        <end position="336"/>
    </location>
</feature>
<dbReference type="SMART" id="SM00086">
    <property type="entry name" value="PAC"/>
    <property type="match status" value="1"/>
</dbReference>
<organism evidence="5">
    <name type="scientific">Darwinula stevensoni</name>
    <dbReference type="NCBI Taxonomy" id="69355"/>
    <lineage>
        <taxon>Eukaryota</taxon>
        <taxon>Metazoa</taxon>
        <taxon>Ecdysozoa</taxon>
        <taxon>Arthropoda</taxon>
        <taxon>Crustacea</taxon>
        <taxon>Oligostraca</taxon>
        <taxon>Ostracoda</taxon>
        <taxon>Podocopa</taxon>
        <taxon>Podocopida</taxon>
        <taxon>Darwinulocopina</taxon>
        <taxon>Darwinuloidea</taxon>
        <taxon>Darwinulidae</taxon>
        <taxon>Darwinula</taxon>
    </lineage>
</organism>
<dbReference type="AlphaFoldDB" id="A0A7R8ZX16"/>
<dbReference type="Pfam" id="PF14598">
    <property type="entry name" value="PAS_11"/>
    <property type="match status" value="1"/>
</dbReference>
<keyword evidence="2" id="KW-0539">Nucleus</keyword>
<feature type="compositionally biased region" description="Low complexity" evidence="3">
    <location>
        <begin position="468"/>
        <end position="491"/>
    </location>
</feature>
<dbReference type="PANTHER" id="PTHR46055:SF3">
    <property type="entry name" value="CIRCADIAN LOCOMOTER OUTPUT CYCLES PROTEIN KAPUT"/>
    <property type="match status" value="1"/>
</dbReference>
<dbReference type="InterPro" id="IPR018289">
    <property type="entry name" value="MULE_transposase_dom"/>
</dbReference>
<proteinExistence type="predicted"/>
<dbReference type="GO" id="GO:0000978">
    <property type="term" value="F:RNA polymerase II cis-regulatory region sequence-specific DNA binding"/>
    <property type="evidence" value="ECO:0007669"/>
    <property type="project" value="TreeGrafter"/>
</dbReference>
<dbReference type="InterPro" id="IPR000014">
    <property type="entry name" value="PAS"/>
</dbReference>
<keyword evidence="6" id="KW-1185">Reference proteome</keyword>
<feature type="region of interest" description="Disordered" evidence="3">
    <location>
        <begin position="32"/>
        <end position="71"/>
    </location>
</feature>
<evidence type="ECO:0000256" key="1">
    <source>
        <dbReference type="ARBA" id="ARBA00023108"/>
    </source>
</evidence>
<reference evidence="5" key="1">
    <citation type="submission" date="2020-11" db="EMBL/GenBank/DDBJ databases">
        <authorList>
            <person name="Tran Van P."/>
        </authorList>
    </citation>
    <scope>NUCLEOTIDE SEQUENCE</scope>
</reference>
<sequence>MKRISVGPSEWVASQYERVYFRGYFKEMKGTSTFNAQNDGESLLDDDNDEEDDGDDEDDDEAGDDDGPMKAPKVRRLCIQADHKSRHLFIASGCLLIPQLVREMPVLELFKSEFTSRHSLEWKFLFLDHRAPPIIGYLPFEVLGTSGYDYYHVDDLDRIAECHAQLMETGEGLSCFYRFLTKGQEWIWLQTRYFITYHQWTSKPEFIVCHHRVVSYANVKEGNLKYDGDGMSCGPMSPGMSSTASSSTSATTGGTASILKAGDSDNLSSCSPMKSPSGLSTVSFREPYSVQKPLVFKYHQHHHLHQHHTTLSHRQRSDSSSMHPRMSASSAPSPESVVTFHSDHIGGILRDYSNYRSMVTDSDVASMVSSTGSHCSKASQGSTASMLDSEPSVKSSNQTTGYEVPTQMHSLQGQMPGPGGPAGSIVPVSWSISSPMGSAASPPAPTPQVTVAQLNISEDPWQSSQSLVVQGPQGQPSPQVVSNPVSPVQQMPPSSIQLVETTQPSLVLTPAQLRLQEQLIRKHAELRQQLLLQQTELRQIEQQLFITPQPRCSCGLLPMPSMCSATSSSLPAAIHTSNPNLSHMVHAAIPNLSTVSGLNEPLLNVSRGSLASGFPTGAFLTHINIPGSAAPLAHQPDPYGNPGEFHTQHREASNSRRHHCQPNIVATPTLPSNAALSQIVCRKRQRQLGDEDDEDGVCIIPRRLQCTTDGQSFLIHSGENLVFALSVLAAADQWFADGTFNVAPPGYTQLYTIHALMGESTALPCVFALLKDKTASSYTALLSHISDASLRDLAPQSIMLDFEAGAISTFRQRFSCATLKGCFYHLAQSIWRWVQEGELQTRYADDMEFALWCKCLPALAFVPEGDIIPAFEALTDAPGFPRELDPILDYFESNYIGNVGRGGRRRQPLFPPLLWSQYQRTVAGLPRTNNSVEGWHNAFSSSVNKAHPSVQALALKLQREEASVAALSERLGAGHQLPVPQKKYRLLNGRVKIVVSGYKGAEFPKYLTSIAHNYDF</sequence>
<dbReference type="CDD" id="cd00130">
    <property type="entry name" value="PAS"/>
    <property type="match status" value="1"/>
</dbReference>
<name>A0A7R8ZX16_9CRUS</name>
<accession>A0A7R8ZX16</accession>
<feature type="region of interest" description="Disordered" evidence="3">
    <location>
        <begin position="462"/>
        <end position="491"/>
    </location>
</feature>
<protein>
    <recommendedName>
        <fullName evidence="4">PAS domain-containing protein</fullName>
    </recommendedName>
</protein>
<keyword evidence="1" id="KW-0090">Biological rhythms</keyword>
<gene>
    <name evidence="5" type="ORF">DSTB1V02_LOCUS89</name>
</gene>
<dbReference type="OrthoDB" id="411251at2759"/>
<dbReference type="Gene3D" id="3.30.450.20">
    <property type="entry name" value="PAS domain"/>
    <property type="match status" value="1"/>
</dbReference>
<feature type="compositionally biased region" description="Acidic residues" evidence="3">
    <location>
        <begin position="42"/>
        <end position="66"/>
    </location>
</feature>
<feature type="compositionally biased region" description="Basic residues" evidence="3">
    <location>
        <begin position="304"/>
        <end position="314"/>
    </location>
</feature>
<dbReference type="InterPro" id="IPR047230">
    <property type="entry name" value="CLOCK-like"/>
</dbReference>
<dbReference type="Proteomes" id="UP000677054">
    <property type="component" value="Unassembled WGS sequence"/>
</dbReference>
<evidence type="ECO:0000256" key="3">
    <source>
        <dbReference type="SAM" id="MobiDB-lite"/>
    </source>
</evidence>
<dbReference type="PANTHER" id="PTHR46055">
    <property type="entry name" value="CIRCADIAN LOCOMOTER OUTPUT CYCLES PROTEIN KAPUT"/>
    <property type="match status" value="1"/>
</dbReference>